<comment type="caution">
    <text evidence="2">The sequence shown here is derived from an EMBL/GenBank/DDBJ whole genome shotgun (WGS) entry which is preliminary data.</text>
</comment>
<evidence type="ECO:0000259" key="1">
    <source>
        <dbReference type="Pfam" id="PF09557"/>
    </source>
</evidence>
<dbReference type="EMBL" id="JBHUIM010000002">
    <property type="protein sequence ID" value="MFD2247780.1"/>
    <property type="molecule type" value="Genomic_DNA"/>
</dbReference>
<organism evidence="2 3">
    <name type="scientific">Pontibacter ruber</name>
    <dbReference type="NCBI Taxonomy" id="1343895"/>
    <lineage>
        <taxon>Bacteria</taxon>
        <taxon>Pseudomonadati</taxon>
        <taxon>Bacteroidota</taxon>
        <taxon>Cytophagia</taxon>
        <taxon>Cytophagales</taxon>
        <taxon>Hymenobacteraceae</taxon>
        <taxon>Pontibacter</taxon>
    </lineage>
</organism>
<reference evidence="3" key="1">
    <citation type="journal article" date="2019" name="Int. J. Syst. Evol. Microbiol.">
        <title>The Global Catalogue of Microorganisms (GCM) 10K type strain sequencing project: providing services to taxonomists for standard genome sequencing and annotation.</title>
        <authorList>
            <consortium name="The Broad Institute Genomics Platform"/>
            <consortium name="The Broad Institute Genome Sequencing Center for Infectious Disease"/>
            <person name="Wu L."/>
            <person name="Ma J."/>
        </authorList>
    </citation>
    <scope>NUCLEOTIDE SEQUENCE [LARGE SCALE GENOMIC DNA]</scope>
    <source>
        <strain evidence="3">CGMCC 4.1782</strain>
    </source>
</reference>
<name>A0ABW5D3C9_9BACT</name>
<dbReference type="Pfam" id="PF09557">
    <property type="entry name" value="DUF2382"/>
    <property type="match status" value="1"/>
</dbReference>
<evidence type="ECO:0000313" key="3">
    <source>
        <dbReference type="Proteomes" id="UP001597374"/>
    </source>
</evidence>
<feature type="domain" description="DUF2382" evidence="1">
    <location>
        <begin position="139"/>
        <end position="249"/>
    </location>
</feature>
<keyword evidence="3" id="KW-1185">Reference proteome</keyword>
<gene>
    <name evidence="2" type="ORF">ACFSKP_16055</name>
</gene>
<evidence type="ECO:0000313" key="2">
    <source>
        <dbReference type="EMBL" id="MFD2247780.1"/>
    </source>
</evidence>
<protein>
    <submittedName>
        <fullName evidence="2">YsnF/AvaK domain-containing protein</fullName>
    </submittedName>
</protein>
<dbReference type="PANTHER" id="PTHR38463">
    <property type="entry name" value="STRESS RESPONSE PROTEIN YSNF"/>
    <property type="match status" value="1"/>
</dbReference>
<proteinExistence type="predicted"/>
<dbReference type="PANTHER" id="PTHR38463:SF1">
    <property type="entry name" value="STRESS RESPONSE PROTEIN YSNF"/>
    <property type="match status" value="1"/>
</dbReference>
<dbReference type="Proteomes" id="UP001597374">
    <property type="component" value="Unassembled WGS sequence"/>
</dbReference>
<dbReference type="RefSeq" id="WP_250430918.1">
    <property type="nucleotide sequence ID" value="NZ_JALPRR010000003.1"/>
</dbReference>
<sequence>MRQTVIGIFDYGVDAQMAAQQLMSNGFSADQVDLAVKGAADRAAASNREYANREKDTRVGHFFRSLFSSHHESDKYTKVAEHGSIVTVHARSEEEAKRAADLLDKYGAVDVDERAERLDRTTEEERMHTEADLPRERTIPVTEERLHVGKETVDKGGVRMRSRILERPVEEHLRLREEHLHVERHPVNRPATEKDITNFKEGEIEIVEHAEIPVVNKEARVVEEIDLTRETTEHDETVRDTVRRQDVDIKDLNRDRDLRDPDERRDRNV</sequence>
<dbReference type="InterPro" id="IPR052967">
    <property type="entry name" value="Stress_Response_Assoc"/>
</dbReference>
<dbReference type="InterPro" id="IPR019060">
    <property type="entry name" value="DUF2382"/>
</dbReference>
<accession>A0ABW5D3C9</accession>